<comment type="caution">
    <text evidence="8">The sequence shown here is derived from an EMBL/GenBank/DDBJ whole genome shotgun (WGS) entry which is preliminary data.</text>
</comment>
<evidence type="ECO:0000256" key="5">
    <source>
        <dbReference type="SAM" id="MobiDB-lite"/>
    </source>
</evidence>
<dbReference type="Pfam" id="PF04116">
    <property type="entry name" value="FA_hydroxylase"/>
    <property type="match status" value="1"/>
</dbReference>
<dbReference type="GO" id="GO:0008610">
    <property type="term" value="P:lipid biosynthetic process"/>
    <property type="evidence" value="ECO:0007669"/>
    <property type="project" value="InterPro"/>
</dbReference>
<feature type="transmembrane region" description="Helical" evidence="6">
    <location>
        <begin position="80"/>
        <end position="99"/>
    </location>
</feature>
<dbReference type="GO" id="GO:0005506">
    <property type="term" value="F:iron ion binding"/>
    <property type="evidence" value="ECO:0007669"/>
    <property type="project" value="InterPro"/>
</dbReference>
<dbReference type="GO" id="GO:0016020">
    <property type="term" value="C:membrane"/>
    <property type="evidence" value="ECO:0007669"/>
    <property type="project" value="UniProtKB-SubCell"/>
</dbReference>
<keyword evidence="9" id="KW-1185">Reference proteome</keyword>
<organism evidence="8 9">
    <name type="scientific">Adineta ricciae</name>
    <name type="common">Rotifer</name>
    <dbReference type="NCBI Taxonomy" id="249248"/>
    <lineage>
        <taxon>Eukaryota</taxon>
        <taxon>Metazoa</taxon>
        <taxon>Spiralia</taxon>
        <taxon>Gnathifera</taxon>
        <taxon>Rotifera</taxon>
        <taxon>Eurotatoria</taxon>
        <taxon>Bdelloidea</taxon>
        <taxon>Adinetida</taxon>
        <taxon>Adinetidae</taxon>
        <taxon>Adineta</taxon>
    </lineage>
</organism>
<evidence type="ECO:0000256" key="4">
    <source>
        <dbReference type="ARBA" id="ARBA00023136"/>
    </source>
</evidence>
<dbReference type="AlphaFoldDB" id="A0A814PLI9"/>
<keyword evidence="2 6" id="KW-0812">Transmembrane</keyword>
<evidence type="ECO:0000256" key="6">
    <source>
        <dbReference type="SAM" id="Phobius"/>
    </source>
</evidence>
<dbReference type="InterPro" id="IPR006694">
    <property type="entry name" value="Fatty_acid_hydroxylase"/>
</dbReference>
<gene>
    <name evidence="8" type="ORF">XAT740_LOCUS18696</name>
</gene>
<feature type="transmembrane region" description="Helical" evidence="6">
    <location>
        <begin position="171"/>
        <end position="190"/>
    </location>
</feature>
<feature type="transmembrane region" description="Helical" evidence="6">
    <location>
        <begin position="138"/>
        <end position="159"/>
    </location>
</feature>
<dbReference type="Proteomes" id="UP000663828">
    <property type="component" value="Unassembled WGS sequence"/>
</dbReference>
<name>A0A814PLI9_ADIRI</name>
<keyword evidence="3 6" id="KW-1133">Transmembrane helix</keyword>
<protein>
    <recommendedName>
        <fullName evidence="7">Fatty acid hydroxylase domain-containing protein</fullName>
    </recommendedName>
</protein>
<evidence type="ECO:0000256" key="3">
    <source>
        <dbReference type="ARBA" id="ARBA00022989"/>
    </source>
</evidence>
<evidence type="ECO:0000256" key="2">
    <source>
        <dbReference type="ARBA" id="ARBA00022692"/>
    </source>
</evidence>
<evidence type="ECO:0000256" key="1">
    <source>
        <dbReference type="ARBA" id="ARBA00004370"/>
    </source>
</evidence>
<keyword evidence="4 6" id="KW-0472">Membrane</keyword>
<feature type="domain" description="Fatty acid hydroxylase" evidence="7">
    <location>
        <begin position="182"/>
        <end position="317"/>
    </location>
</feature>
<dbReference type="EMBL" id="CAJNOR010001255">
    <property type="protein sequence ID" value="CAF1107669.1"/>
    <property type="molecule type" value="Genomic_DNA"/>
</dbReference>
<dbReference type="PANTHER" id="PTHR11863">
    <property type="entry name" value="STEROL DESATURASE"/>
    <property type="match status" value="1"/>
</dbReference>
<reference evidence="8" key="1">
    <citation type="submission" date="2021-02" db="EMBL/GenBank/DDBJ databases">
        <authorList>
            <person name="Nowell W R."/>
        </authorList>
    </citation>
    <scope>NUCLEOTIDE SEQUENCE</scope>
</reference>
<dbReference type="InterPro" id="IPR050307">
    <property type="entry name" value="Sterol_Desaturase_Related"/>
</dbReference>
<evidence type="ECO:0000313" key="9">
    <source>
        <dbReference type="Proteomes" id="UP000663828"/>
    </source>
</evidence>
<proteinExistence type="predicted"/>
<accession>A0A814PLI9</accession>
<feature type="transmembrane region" description="Helical" evidence="6">
    <location>
        <begin position="43"/>
        <end position="65"/>
    </location>
</feature>
<evidence type="ECO:0000313" key="8">
    <source>
        <dbReference type="EMBL" id="CAF1107669.1"/>
    </source>
</evidence>
<feature type="region of interest" description="Disordered" evidence="5">
    <location>
        <begin position="510"/>
        <end position="533"/>
    </location>
</feature>
<sequence length="564" mass="65876">MTFGIRNIVGIHRLHHGEKNYSTPLIFKTYSQWSYWQRKAFDYLIWCHLAHVLDFSAALLCWLWIFPVTFPDAHQWHWKWVFRVFLYNLACEFTLYSFWHWMTYSRTSPYAQGPLKEKKYNPTNQYEQKDQNNLLREVTYTTLGWLQSALVQCVFMWLWASGRLPYYSNFWSRPLFSIFILLAVTFWRELHFYWVHRLMHPWWSVSNGLQQGDVGAFLYRHFHSLHHRSRNPGPWSGLSMHPVEHFVYYTCAYFPLLFTCHPLHFLYAKFHADIAPIGGHDGFDDPAGGADFHYLHHAFFECNYGVPLLDFDRLFGTYKEYVASDIYRHVLRSFYGSGKSFHVQLRFSFHHHINSSIFKMLAFAARRIAYTLSSRIGQVLVTSLSRTPMTLVRPLSLTPVSHNFPNMQQMMDELSKNPKAMALFQAIKKDPKIMHAVQDLIETMSRKGYIDLKNPTKQPSLAMLADNEIRTKLFELVRLLAAAGVFDTKAGANPLEAFSNVIGLLMPSSSKDKGKDRLADGKQSSSSSAPKYEFTYDATGKEKKVQSTEDTARAWADKFKKMFK</sequence>
<dbReference type="GO" id="GO:0016491">
    <property type="term" value="F:oxidoreductase activity"/>
    <property type="evidence" value="ECO:0007669"/>
    <property type="project" value="InterPro"/>
</dbReference>
<evidence type="ECO:0000259" key="7">
    <source>
        <dbReference type="Pfam" id="PF04116"/>
    </source>
</evidence>
<comment type="subcellular location">
    <subcellularLocation>
        <location evidence="1">Membrane</location>
    </subcellularLocation>
</comment>
<feature type="compositionally biased region" description="Basic and acidic residues" evidence="5">
    <location>
        <begin position="510"/>
        <end position="520"/>
    </location>
</feature>